<accession>D2V348</accession>
<dbReference type="RefSeq" id="XP_002681458.1">
    <property type="nucleotide sequence ID" value="XM_002681412.1"/>
</dbReference>
<gene>
    <name evidence="3" type="ORF">NAEGRDRAFT_63226</name>
</gene>
<dbReference type="Proteomes" id="UP000006671">
    <property type="component" value="Unassembled WGS sequence"/>
</dbReference>
<evidence type="ECO:0000256" key="1">
    <source>
        <dbReference type="SAM" id="MobiDB-lite"/>
    </source>
</evidence>
<feature type="transmembrane region" description="Helical" evidence="2">
    <location>
        <begin position="94"/>
        <end position="112"/>
    </location>
</feature>
<dbReference type="VEuPathDB" id="AmoebaDB:NAEGRDRAFT_63226"/>
<dbReference type="PANTHER" id="PTHR33835:SF1">
    <property type="entry name" value="METALLO-BETA-LACTAMASE DOMAIN-CONTAINING PROTEIN"/>
    <property type="match status" value="1"/>
</dbReference>
<keyword evidence="2" id="KW-0472">Membrane</keyword>
<dbReference type="InParanoid" id="D2V348"/>
<proteinExistence type="predicted"/>
<dbReference type="PANTHER" id="PTHR33835">
    <property type="entry name" value="YALI0C07656P"/>
    <property type="match status" value="1"/>
</dbReference>
<dbReference type="EMBL" id="GG738850">
    <property type="protein sequence ID" value="EFC48714.1"/>
    <property type="molecule type" value="Genomic_DNA"/>
</dbReference>
<keyword evidence="2" id="KW-1133">Transmembrane helix</keyword>
<dbReference type="OrthoDB" id="421671at2759"/>
<protein>
    <submittedName>
        <fullName evidence="3">Predicted protein</fullName>
    </submittedName>
</protein>
<dbReference type="GeneID" id="8852433"/>
<sequence>MRRNNLKLVESLMNSSQIKQVVQQLMMNGVATKSSLSLQNRMMERGFSMKISPIRSSVANTLNNHQQQEKQQEKQNSTNNNNGNKKKKSFFGKLLMIGGVIGGLLTVGYYYAKVTEKVSHEKFNDKSFTCVHRDGKTKKEILSTYRHHFQMSMPPIAMSSNMCVVDLGKSELMIYNPVELTDIVKNELKRLGKVKLIILPNSSHLKYASQYLKYFILENKDGKLEKPFIYCPYPNKQTVIDNLYSKLSAEYPELKKEDVAKCIYTLPSDNSTTPREWPRDWQTQFDLQVVTGLNLNEVVMCHKPTKTLIACDTVMDWKEPITIKVDDPNHTPVSVHYGKLLDLYGKGPTIPKSFRALITDKNQAVQDFTKIFTWNWEHIIMAHGNNLITQNPEQVRKLKLDYSEALSENLKL</sequence>
<feature type="region of interest" description="Disordered" evidence="1">
    <location>
        <begin position="62"/>
        <end position="85"/>
    </location>
</feature>
<dbReference type="OMA" id="WKEPITI"/>
<dbReference type="InterPro" id="IPR025638">
    <property type="entry name" value="DUF4336"/>
</dbReference>
<keyword evidence="2" id="KW-0812">Transmembrane</keyword>
<organism evidence="4">
    <name type="scientific">Naegleria gruberi</name>
    <name type="common">Amoeba</name>
    <dbReference type="NCBI Taxonomy" id="5762"/>
    <lineage>
        <taxon>Eukaryota</taxon>
        <taxon>Discoba</taxon>
        <taxon>Heterolobosea</taxon>
        <taxon>Tetramitia</taxon>
        <taxon>Eutetramitia</taxon>
        <taxon>Vahlkampfiidae</taxon>
        <taxon>Naegleria</taxon>
    </lineage>
</organism>
<evidence type="ECO:0000313" key="4">
    <source>
        <dbReference type="Proteomes" id="UP000006671"/>
    </source>
</evidence>
<evidence type="ECO:0000256" key="2">
    <source>
        <dbReference type="SAM" id="Phobius"/>
    </source>
</evidence>
<dbReference type="KEGG" id="ngr:NAEGRDRAFT_63226"/>
<name>D2V348_NAEGR</name>
<keyword evidence="4" id="KW-1185">Reference proteome</keyword>
<evidence type="ECO:0000313" key="3">
    <source>
        <dbReference type="EMBL" id="EFC48714.1"/>
    </source>
</evidence>
<dbReference type="AlphaFoldDB" id="D2V348"/>
<feature type="compositionally biased region" description="Low complexity" evidence="1">
    <location>
        <begin position="74"/>
        <end position="83"/>
    </location>
</feature>
<reference evidence="3 4" key="1">
    <citation type="journal article" date="2010" name="Cell">
        <title>The genome of Naegleria gruberi illuminates early eukaryotic versatility.</title>
        <authorList>
            <person name="Fritz-Laylin L.K."/>
            <person name="Prochnik S.E."/>
            <person name="Ginger M.L."/>
            <person name="Dacks J.B."/>
            <person name="Carpenter M.L."/>
            <person name="Field M.C."/>
            <person name="Kuo A."/>
            <person name="Paredez A."/>
            <person name="Chapman J."/>
            <person name="Pham J."/>
            <person name="Shu S."/>
            <person name="Neupane R."/>
            <person name="Cipriano M."/>
            <person name="Mancuso J."/>
            <person name="Tu H."/>
            <person name="Salamov A."/>
            <person name="Lindquist E."/>
            <person name="Shapiro H."/>
            <person name="Lucas S."/>
            <person name="Grigoriev I.V."/>
            <person name="Cande W.Z."/>
            <person name="Fulton C."/>
            <person name="Rokhsar D.S."/>
            <person name="Dawson S.C."/>
        </authorList>
    </citation>
    <scope>NUCLEOTIDE SEQUENCE [LARGE SCALE GENOMIC DNA]</scope>
    <source>
        <strain evidence="3 4">NEG-M</strain>
    </source>
</reference>